<proteinExistence type="predicted"/>
<name>A0A2T0VIJ0_9MICO</name>
<dbReference type="SUPFAM" id="SSF159888">
    <property type="entry name" value="YdhG-like"/>
    <property type="match status" value="1"/>
</dbReference>
<accession>A0A2T0VIJ0</accession>
<gene>
    <name evidence="1" type="ORF">B0I08_101150</name>
</gene>
<reference evidence="1 2" key="1">
    <citation type="submission" date="2018-03" db="EMBL/GenBank/DDBJ databases">
        <title>Genomic Encyclopedia of Type Strains, Phase III (KMG-III): the genomes of soil and plant-associated and newly described type strains.</title>
        <authorList>
            <person name="Whitman W."/>
        </authorList>
    </citation>
    <scope>NUCLEOTIDE SEQUENCE [LARGE SCALE GENOMIC DNA]</scope>
    <source>
        <strain evidence="1 2">CGMCC 1.12484</strain>
    </source>
</reference>
<dbReference type="RefSeq" id="WP_106208857.1">
    <property type="nucleotide sequence ID" value="NZ_PVTL01000001.1"/>
</dbReference>
<evidence type="ECO:0000313" key="2">
    <source>
        <dbReference type="Proteomes" id="UP000237983"/>
    </source>
</evidence>
<comment type="caution">
    <text evidence="1">The sequence shown here is derived from an EMBL/GenBank/DDBJ whole genome shotgun (WGS) entry which is preliminary data.</text>
</comment>
<organism evidence="1 2">
    <name type="scientific">Glaciihabitans tibetensis</name>
    <dbReference type="NCBI Taxonomy" id="1266600"/>
    <lineage>
        <taxon>Bacteria</taxon>
        <taxon>Bacillati</taxon>
        <taxon>Actinomycetota</taxon>
        <taxon>Actinomycetes</taxon>
        <taxon>Micrococcales</taxon>
        <taxon>Microbacteriaceae</taxon>
        <taxon>Glaciihabitans</taxon>
    </lineage>
</organism>
<dbReference type="Proteomes" id="UP000237983">
    <property type="component" value="Unassembled WGS sequence"/>
</dbReference>
<keyword evidence="2" id="KW-1185">Reference proteome</keyword>
<evidence type="ECO:0000313" key="1">
    <source>
        <dbReference type="EMBL" id="PRY70028.1"/>
    </source>
</evidence>
<dbReference type="OrthoDB" id="192368at2"/>
<dbReference type="AlphaFoldDB" id="A0A2T0VIJ0"/>
<protein>
    <submittedName>
        <fullName evidence="1">Uncharacterized protein</fullName>
    </submittedName>
</protein>
<dbReference type="Gene3D" id="3.90.1150.200">
    <property type="match status" value="1"/>
</dbReference>
<dbReference type="EMBL" id="PVTL01000001">
    <property type="protein sequence ID" value="PRY70028.1"/>
    <property type="molecule type" value="Genomic_DNA"/>
</dbReference>
<sequence>MAPSAIDQYISGLEEPLASVAVTLRDHIAAALPDASGDIWQGHPVWKINARPVVGFEAEPEYVIVTFWRGQDIPDSTGSLVPSGTGRIATYRVANPAFVHGPALRTWLQQAAQLEG</sequence>